<evidence type="ECO:0000313" key="2">
    <source>
        <dbReference type="Proteomes" id="UP000003692"/>
    </source>
</evidence>
<gene>
    <name evidence="1" type="ORF">EDWATA_02463</name>
</gene>
<name>D4F6S9_EDWTA</name>
<comment type="caution">
    <text evidence="1">The sequence shown here is derived from an EMBL/GenBank/DDBJ whole genome shotgun (WGS) entry which is preliminary data.</text>
</comment>
<proteinExistence type="predicted"/>
<dbReference type="EMBL" id="ADGK01000212">
    <property type="protein sequence ID" value="EFE22518.1"/>
    <property type="molecule type" value="Genomic_DNA"/>
</dbReference>
<dbReference type="Proteomes" id="UP000003692">
    <property type="component" value="Unassembled WGS sequence"/>
</dbReference>
<dbReference type="HOGENOM" id="CLU_2769276_0_0_6"/>
<accession>D4F6S9</accession>
<reference evidence="1 2" key="1">
    <citation type="submission" date="2010-02" db="EMBL/GenBank/DDBJ databases">
        <authorList>
            <person name="Weinstock G."/>
            <person name="Sodergren E."/>
            <person name="Clifton S."/>
            <person name="Fulton L."/>
            <person name="Fulton B."/>
            <person name="Courtney L."/>
            <person name="Fronick C."/>
            <person name="Harrison M."/>
            <person name="Strong C."/>
            <person name="Farmer C."/>
            <person name="Delahaunty K."/>
            <person name="Markovic C."/>
            <person name="Hall O."/>
            <person name="Minx P."/>
            <person name="Tomlinson C."/>
            <person name="Mitreva M."/>
            <person name="Nelson J."/>
            <person name="Hou S."/>
            <person name="Wollam A."/>
            <person name="Pepin K.H."/>
            <person name="Johnson M."/>
            <person name="Bhonagiri V."/>
            <person name="Zhang X."/>
            <person name="Suruliraj S."/>
            <person name="Warren W."/>
            <person name="Chinwalla A."/>
            <person name="Mardis E.R."/>
            <person name="Wilson R.K."/>
        </authorList>
    </citation>
    <scope>NUCLEOTIDE SEQUENCE [LARGE SCALE GENOMIC DNA]</scope>
    <source>
        <strain evidence="1 2">ATCC 23685</strain>
    </source>
</reference>
<evidence type="ECO:0000313" key="1">
    <source>
        <dbReference type="EMBL" id="EFE22518.1"/>
    </source>
</evidence>
<dbReference type="AlphaFoldDB" id="D4F6S9"/>
<sequence>MGITISNNSFTIDAAFLFPFLRHRLQQMCFLGRALRTFYGKMRPDFYSRSRKRHSSSCVPCAIYIRSVP</sequence>
<organism evidence="1 2">
    <name type="scientific">Edwardsiella tarda ATCC 23685</name>
    <dbReference type="NCBI Taxonomy" id="500638"/>
    <lineage>
        <taxon>Bacteria</taxon>
        <taxon>Pseudomonadati</taxon>
        <taxon>Pseudomonadota</taxon>
        <taxon>Gammaproteobacteria</taxon>
        <taxon>Enterobacterales</taxon>
        <taxon>Hafniaceae</taxon>
        <taxon>Edwardsiella</taxon>
    </lineage>
</organism>
<protein>
    <submittedName>
        <fullName evidence="1">Uncharacterized protein</fullName>
    </submittedName>
</protein>